<dbReference type="Proteomes" id="UP000663873">
    <property type="component" value="Unassembled WGS sequence"/>
</dbReference>
<dbReference type="AlphaFoldDB" id="A0A821TSL5"/>
<evidence type="ECO:0000313" key="1">
    <source>
        <dbReference type="EMBL" id="CAF4875909.1"/>
    </source>
</evidence>
<name>A0A821TSL5_9BILA</name>
<sequence length="65" mass="7723">MHHCNLLNINDQTFANIKQLEKFTLENSTIISLKISNENFQELFSMNSFQKLKSLTLKNIHYHQK</sequence>
<keyword evidence="2" id="KW-1185">Reference proteome</keyword>
<protein>
    <submittedName>
        <fullName evidence="1">Uncharacterized protein</fullName>
    </submittedName>
</protein>
<accession>A0A821TSL5</accession>
<gene>
    <name evidence="1" type="ORF">UJA718_LOCUS44481</name>
</gene>
<organism evidence="1 2">
    <name type="scientific">Rotaria socialis</name>
    <dbReference type="NCBI Taxonomy" id="392032"/>
    <lineage>
        <taxon>Eukaryota</taxon>
        <taxon>Metazoa</taxon>
        <taxon>Spiralia</taxon>
        <taxon>Gnathifera</taxon>
        <taxon>Rotifera</taxon>
        <taxon>Eurotatoria</taxon>
        <taxon>Bdelloidea</taxon>
        <taxon>Philodinida</taxon>
        <taxon>Philodinidae</taxon>
        <taxon>Rotaria</taxon>
    </lineage>
</organism>
<dbReference type="EMBL" id="CAJOBP010068885">
    <property type="protein sequence ID" value="CAF4875909.1"/>
    <property type="molecule type" value="Genomic_DNA"/>
</dbReference>
<comment type="caution">
    <text evidence="1">The sequence shown here is derived from an EMBL/GenBank/DDBJ whole genome shotgun (WGS) entry which is preliminary data.</text>
</comment>
<reference evidence="1" key="1">
    <citation type="submission" date="2021-02" db="EMBL/GenBank/DDBJ databases">
        <authorList>
            <person name="Nowell W R."/>
        </authorList>
    </citation>
    <scope>NUCLEOTIDE SEQUENCE</scope>
</reference>
<proteinExistence type="predicted"/>
<feature type="non-terminal residue" evidence="1">
    <location>
        <position position="65"/>
    </location>
</feature>
<evidence type="ECO:0000313" key="2">
    <source>
        <dbReference type="Proteomes" id="UP000663873"/>
    </source>
</evidence>